<reference evidence="1" key="3">
    <citation type="submission" date="2018-07" db="EMBL/GenBank/DDBJ databases">
        <title>WGS assembly of Glycine max.</title>
        <authorList>
            <person name="Schmutz J."/>
            <person name="Cannon S."/>
            <person name="Schlueter J."/>
            <person name="Ma J."/>
            <person name="Mitros T."/>
            <person name="Nelson W."/>
            <person name="Hyten D."/>
            <person name="Song Q."/>
            <person name="Thelen J."/>
            <person name="Cheng J."/>
            <person name="Xu D."/>
            <person name="Hellsten U."/>
            <person name="May G."/>
            <person name="Yu Y."/>
            <person name="Sakurai T."/>
            <person name="Umezawa T."/>
            <person name="Bhattacharyya M."/>
            <person name="Sandhu D."/>
            <person name="Valliyodan B."/>
            <person name="Lindquist E."/>
            <person name="Peto M."/>
            <person name="Grant D."/>
            <person name="Shu S."/>
            <person name="Goodstein D."/>
            <person name="Barry K."/>
            <person name="Futrell-Griggs M."/>
            <person name="Abernathy B."/>
            <person name="Du J."/>
            <person name="Tian Z."/>
            <person name="Zhu L."/>
            <person name="Gill N."/>
            <person name="Joshi T."/>
            <person name="Libault M."/>
            <person name="Sethuraman A."/>
            <person name="Zhang X."/>
            <person name="Shinozaki K."/>
            <person name="Nguyen H."/>
            <person name="Wing R."/>
            <person name="Cregan P."/>
            <person name="Specht J."/>
            <person name="Grimwood J."/>
            <person name="Rokhsar D."/>
            <person name="Stacey G."/>
            <person name="Shoemaker R."/>
            <person name="Jackson S."/>
        </authorList>
    </citation>
    <scope>NUCLEOTIDE SEQUENCE</scope>
    <source>
        <tissue evidence="1">Callus</tissue>
    </source>
</reference>
<name>A0A0R0ETP0_SOYBN</name>
<dbReference type="EMBL" id="CM000852">
    <property type="protein sequence ID" value="KRG94199.1"/>
    <property type="molecule type" value="Genomic_DNA"/>
</dbReference>
<organism evidence="1">
    <name type="scientific">Glycine max</name>
    <name type="common">Soybean</name>
    <name type="synonym">Glycine hispida</name>
    <dbReference type="NCBI Taxonomy" id="3847"/>
    <lineage>
        <taxon>Eukaryota</taxon>
        <taxon>Viridiplantae</taxon>
        <taxon>Streptophyta</taxon>
        <taxon>Embryophyta</taxon>
        <taxon>Tracheophyta</taxon>
        <taxon>Spermatophyta</taxon>
        <taxon>Magnoliopsida</taxon>
        <taxon>eudicotyledons</taxon>
        <taxon>Gunneridae</taxon>
        <taxon>Pentapetalae</taxon>
        <taxon>rosids</taxon>
        <taxon>fabids</taxon>
        <taxon>Fabales</taxon>
        <taxon>Fabaceae</taxon>
        <taxon>Papilionoideae</taxon>
        <taxon>50 kb inversion clade</taxon>
        <taxon>NPAAA clade</taxon>
        <taxon>indigoferoid/millettioid clade</taxon>
        <taxon>Phaseoleae</taxon>
        <taxon>Glycine</taxon>
        <taxon>Glycine subgen. Soja</taxon>
    </lineage>
</organism>
<sequence>MKHNIKKKASYYIILNGELFKRDFQTPLLKCLNSQLAYYVMQELHKGIYGLHTGGSSLTQLELSLAFCHGGMDILRPLPKGLKQGHWKKF</sequence>
<keyword evidence="3" id="KW-1185">Reference proteome</keyword>
<dbReference type="InParanoid" id="A0A0R0ETP0"/>
<reference evidence="1 2" key="1">
    <citation type="journal article" date="2010" name="Nature">
        <title>Genome sequence of the palaeopolyploid soybean.</title>
        <authorList>
            <person name="Schmutz J."/>
            <person name="Cannon S.B."/>
            <person name="Schlueter J."/>
            <person name="Ma J."/>
            <person name="Mitros T."/>
            <person name="Nelson W."/>
            <person name="Hyten D.L."/>
            <person name="Song Q."/>
            <person name="Thelen J.J."/>
            <person name="Cheng J."/>
            <person name="Xu D."/>
            <person name="Hellsten U."/>
            <person name="May G.D."/>
            <person name="Yu Y."/>
            <person name="Sakurai T."/>
            <person name="Umezawa T."/>
            <person name="Bhattacharyya M.K."/>
            <person name="Sandhu D."/>
            <person name="Valliyodan B."/>
            <person name="Lindquist E."/>
            <person name="Peto M."/>
            <person name="Grant D."/>
            <person name="Shu S."/>
            <person name="Goodstein D."/>
            <person name="Barry K."/>
            <person name="Futrell-Griggs M."/>
            <person name="Abernathy B."/>
            <person name="Du J."/>
            <person name="Tian Z."/>
            <person name="Zhu L."/>
            <person name="Gill N."/>
            <person name="Joshi T."/>
            <person name="Libault M."/>
            <person name="Sethuraman A."/>
            <person name="Zhang X.-C."/>
            <person name="Shinozaki K."/>
            <person name="Nguyen H.T."/>
            <person name="Wing R.A."/>
            <person name="Cregan P."/>
            <person name="Specht J."/>
            <person name="Grimwood J."/>
            <person name="Rokhsar D."/>
            <person name="Stacey G."/>
            <person name="Shoemaker R.C."/>
            <person name="Jackson S.A."/>
        </authorList>
    </citation>
    <scope>NUCLEOTIDE SEQUENCE</scope>
    <source>
        <strain evidence="2">cv. Williams 82</strain>
        <tissue evidence="1">Callus</tissue>
    </source>
</reference>
<dbReference type="AlphaFoldDB" id="A0A0R0ETP0"/>
<reference evidence="2" key="2">
    <citation type="submission" date="2018-02" db="UniProtKB">
        <authorList>
            <consortium name="EnsemblPlants"/>
        </authorList>
    </citation>
    <scope>IDENTIFICATION</scope>
    <source>
        <strain evidence="2">Williams 82</strain>
    </source>
</reference>
<dbReference type="EnsemblPlants" id="KRG94199">
    <property type="protein sequence ID" value="KRG94199"/>
    <property type="gene ID" value="GLYMA_19G067300"/>
</dbReference>
<evidence type="ECO:0000313" key="2">
    <source>
        <dbReference type="EnsemblPlants" id="KRG94199"/>
    </source>
</evidence>
<proteinExistence type="predicted"/>
<dbReference type="Proteomes" id="UP000008827">
    <property type="component" value="Chromosome 19"/>
</dbReference>
<evidence type="ECO:0000313" key="3">
    <source>
        <dbReference type="Proteomes" id="UP000008827"/>
    </source>
</evidence>
<dbReference type="Gramene" id="KRG94199">
    <property type="protein sequence ID" value="KRG94199"/>
    <property type="gene ID" value="GLYMA_19G067300"/>
</dbReference>
<protein>
    <submittedName>
        <fullName evidence="1 2">Uncharacterized protein</fullName>
    </submittedName>
</protein>
<gene>
    <name evidence="1" type="ORF">GLYMA_19G067300</name>
</gene>
<evidence type="ECO:0000313" key="1">
    <source>
        <dbReference type="EMBL" id="KRG94199.1"/>
    </source>
</evidence>
<accession>A0A0R0ETP0</accession>